<feature type="transmembrane region" description="Helical" evidence="6">
    <location>
        <begin position="465"/>
        <end position="484"/>
    </location>
</feature>
<comment type="subcellular location">
    <subcellularLocation>
        <location evidence="1">Membrane</location>
        <topology evidence="1">Multi-pass membrane protein</topology>
    </subcellularLocation>
</comment>
<keyword evidence="4 6" id="KW-1133">Transmembrane helix</keyword>
<evidence type="ECO:0000313" key="7">
    <source>
        <dbReference type="EMBL" id="KAF4973102.1"/>
    </source>
</evidence>
<evidence type="ECO:0000256" key="1">
    <source>
        <dbReference type="ARBA" id="ARBA00004141"/>
    </source>
</evidence>
<accession>A0A8H4UB21</accession>
<feature type="transmembrane region" description="Helical" evidence="6">
    <location>
        <begin position="109"/>
        <end position="137"/>
    </location>
</feature>
<feature type="transmembrane region" description="Helical" evidence="6">
    <location>
        <begin position="260"/>
        <end position="283"/>
    </location>
</feature>
<reference evidence="7" key="1">
    <citation type="journal article" date="2020" name="BMC Genomics">
        <title>Correction to: Identification and distribution of gene clusters required for synthesis of sphingolipid metabolism inhibitors in diverse species of the filamentous fungus Fusarium.</title>
        <authorList>
            <person name="Kim H.S."/>
            <person name="Lohmar J.M."/>
            <person name="Busman M."/>
            <person name="Brown D.W."/>
            <person name="Naumann T.A."/>
            <person name="Divon H.H."/>
            <person name="Lysoe E."/>
            <person name="Uhlig S."/>
            <person name="Proctor R.H."/>
        </authorList>
    </citation>
    <scope>NUCLEOTIDE SEQUENCE</scope>
    <source>
        <strain evidence="7">NRRL 20472</strain>
    </source>
</reference>
<evidence type="ECO:0000256" key="6">
    <source>
        <dbReference type="SAM" id="Phobius"/>
    </source>
</evidence>
<organism evidence="7 8">
    <name type="scientific">Fusarium sarcochroum</name>
    <dbReference type="NCBI Taxonomy" id="1208366"/>
    <lineage>
        <taxon>Eukaryota</taxon>
        <taxon>Fungi</taxon>
        <taxon>Dikarya</taxon>
        <taxon>Ascomycota</taxon>
        <taxon>Pezizomycotina</taxon>
        <taxon>Sordariomycetes</taxon>
        <taxon>Hypocreomycetidae</taxon>
        <taxon>Hypocreales</taxon>
        <taxon>Nectriaceae</taxon>
        <taxon>Fusarium</taxon>
        <taxon>Fusarium lateritium species complex</taxon>
    </lineage>
</organism>
<keyword evidence="3 6" id="KW-0812">Transmembrane</keyword>
<feature type="transmembrane region" description="Helical" evidence="6">
    <location>
        <begin position="368"/>
        <end position="385"/>
    </location>
</feature>
<dbReference type="Pfam" id="PF13520">
    <property type="entry name" value="AA_permease_2"/>
    <property type="match status" value="1"/>
</dbReference>
<evidence type="ECO:0000313" key="8">
    <source>
        <dbReference type="Proteomes" id="UP000622797"/>
    </source>
</evidence>
<feature type="transmembrane region" description="Helical" evidence="6">
    <location>
        <begin position="219"/>
        <end position="240"/>
    </location>
</feature>
<evidence type="ECO:0000256" key="2">
    <source>
        <dbReference type="ARBA" id="ARBA00022448"/>
    </source>
</evidence>
<dbReference type="InterPro" id="IPR002293">
    <property type="entry name" value="AA/rel_permease1"/>
</dbReference>
<dbReference type="OrthoDB" id="2417308at2759"/>
<sequence length="498" mass="54784">MSADAEKRPVTDYAEGHTRDLTVNFNLWSTLGLVYSLTATPFGVGTYLSLNLFLGGSPFYIYGYIFAVSLNIILCVCLAEMSALHPHPSGQIYWTAKFASERWARPLSYWTGVFASAAWFFWTAGTFLLVAQLLLAFITALQPSYLQEIWHTVLAAFACALASLVLNVPAFRSLPFIAKVMVIVTNCGTVLCAVALLVRANPKRSAKEVFLDITNESGWDNIGAVFFLSLLPGVTAINGFDSAAHLAEEMDDPARQVPQVMIGNTLLSGLVGLPMAIVFFFCITNPDGLVEPVGGQVVMQIFLDSLQSRGLFIVCGFLWVFVTFIASVSVTTTTSRVWWSFARQGGLPFHKWLSQVYDMSSSTVPANAVYSAVLLSCILILLYLGPTLVLNAILGTASLCFYLSYAIPIGSMLYRKHVDTLPEHYFNLGRIPGNILLCISGIWCIFISIWLVIPLMRPVDSSNMNYSTSVLACLVLIFSVHWVVSGRRHYKVPDPLII</sequence>
<feature type="transmembrane region" description="Helical" evidence="6">
    <location>
        <begin position="434"/>
        <end position="453"/>
    </location>
</feature>
<dbReference type="GO" id="GO:0022857">
    <property type="term" value="F:transmembrane transporter activity"/>
    <property type="evidence" value="ECO:0007669"/>
    <property type="project" value="InterPro"/>
</dbReference>
<evidence type="ECO:0000256" key="4">
    <source>
        <dbReference type="ARBA" id="ARBA00022989"/>
    </source>
</evidence>
<dbReference type="Proteomes" id="UP000622797">
    <property type="component" value="Unassembled WGS sequence"/>
</dbReference>
<dbReference type="GO" id="GO:0016020">
    <property type="term" value="C:membrane"/>
    <property type="evidence" value="ECO:0007669"/>
    <property type="project" value="UniProtKB-SubCell"/>
</dbReference>
<dbReference type="EMBL" id="JABEXW010000029">
    <property type="protein sequence ID" value="KAF4973102.1"/>
    <property type="molecule type" value="Genomic_DNA"/>
</dbReference>
<proteinExistence type="predicted"/>
<reference evidence="7" key="2">
    <citation type="submission" date="2020-05" db="EMBL/GenBank/DDBJ databases">
        <authorList>
            <person name="Kim H.-S."/>
            <person name="Proctor R.H."/>
            <person name="Brown D.W."/>
        </authorList>
    </citation>
    <scope>NUCLEOTIDE SEQUENCE</scope>
    <source>
        <strain evidence="7">NRRL 20472</strain>
    </source>
</reference>
<comment type="caution">
    <text evidence="7">The sequence shown here is derived from an EMBL/GenBank/DDBJ whole genome shotgun (WGS) entry which is preliminary data.</text>
</comment>
<name>A0A8H4UB21_9HYPO</name>
<feature type="transmembrane region" description="Helical" evidence="6">
    <location>
        <begin position="310"/>
        <end position="330"/>
    </location>
</feature>
<keyword evidence="5 6" id="KW-0472">Membrane</keyword>
<dbReference type="PANTHER" id="PTHR45649:SF16">
    <property type="entry name" value="7-KETO 8-AMINOPELARGONIC ACID TRANSPORTER"/>
    <property type="match status" value="1"/>
</dbReference>
<feature type="transmembrane region" description="Helical" evidence="6">
    <location>
        <begin position="149"/>
        <end position="170"/>
    </location>
</feature>
<feature type="transmembrane region" description="Helical" evidence="6">
    <location>
        <begin position="392"/>
        <end position="414"/>
    </location>
</feature>
<keyword evidence="2" id="KW-0813">Transport</keyword>
<evidence type="ECO:0008006" key="9">
    <source>
        <dbReference type="Google" id="ProtNLM"/>
    </source>
</evidence>
<gene>
    <name evidence="7" type="ORF">FSARC_533</name>
</gene>
<dbReference type="PANTHER" id="PTHR45649">
    <property type="entry name" value="AMINO-ACID PERMEASE BAT1"/>
    <property type="match status" value="1"/>
</dbReference>
<evidence type="ECO:0000256" key="5">
    <source>
        <dbReference type="ARBA" id="ARBA00023136"/>
    </source>
</evidence>
<dbReference type="AlphaFoldDB" id="A0A8H4UB21"/>
<feature type="transmembrane region" description="Helical" evidence="6">
    <location>
        <begin position="61"/>
        <end position="84"/>
    </location>
</feature>
<protein>
    <recommendedName>
        <fullName evidence="9">Amino acid transporter</fullName>
    </recommendedName>
</protein>
<feature type="transmembrane region" description="Helical" evidence="6">
    <location>
        <begin position="33"/>
        <end position="54"/>
    </location>
</feature>
<dbReference type="Gene3D" id="1.20.1740.10">
    <property type="entry name" value="Amino acid/polyamine transporter I"/>
    <property type="match status" value="1"/>
</dbReference>
<evidence type="ECO:0000256" key="3">
    <source>
        <dbReference type="ARBA" id="ARBA00022692"/>
    </source>
</evidence>
<dbReference type="PIRSF" id="PIRSF006060">
    <property type="entry name" value="AA_transporter"/>
    <property type="match status" value="1"/>
</dbReference>
<keyword evidence="8" id="KW-1185">Reference proteome</keyword>
<feature type="transmembrane region" description="Helical" evidence="6">
    <location>
        <begin position="176"/>
        <end position="198"/>
    </location>
</feature>